<dbReference type="EMBL" id="WBOT01000006">
    <property type="protein sequence ID" value="KAB2331046.1"/>
    <property type="molecule type" value="Genomic_DNA"/>
</dbReference>
<feature type="transmembrane region" description="Helical" evidence="1">
    <location>
        <begin position="523"/>
        <end position="544"/>
    </location>
</feature>
<evidence type="ECO:0000313" key="2">
    <source>
        <dbReference type="EMBL" id="KAB2331046.1"/>
    </source>
</evidence>
<feature type="transmembrane region" description="Helical" evidence="1">
    <location>
        <begin position="579"/>
        <end position="598"/>
    </location>
</feature>
<evidence type="ECO:0000256" key="1">
    <source>
        <dbReference type="SAM" id="Phobius"/>
    </source>
</evidence>
<keyword evidence="3" id="KW-1185">Reference proteome</keyword>
<accession>A0A7V7RJP0</accession>
<proteinExistence type="predicted"/>
<evidence type="ECO:0000313" key="3">
    <source>
        <dbReference type="Proteomes" id="UP000441354"/>
    </source>
</evidence>
<protein>
    <submittedName>
        <fullName evidence="2">Dihydroorotate dehydrogenase</fullName>
    </submittedName>
</protein>
<dbReference type="Proteomes" id="UP000441354">
    <property type="component" value="Unassembled WGS sequence"/>
</dbReference>
<dbReference type="SUPFAM" id="SSF51395">
    <property type="entry name" value="FMN-linked oxidoreductases"/>
    <property type="match status" value="1"/>
</dbReference>
<dbReference type="RefSeq" id="WP_151575428.1">
    <property type="nucleotide sequence ID" value="NZ_WBOT01000006.1"/>
</dbReference>
<dbReference type="OrthoDB" id="9802377at2"/>
<feature type="transmembrane region" description="Helical" evidence="1">
    <location>
        <begin position="551"/>
        <end position="573"/>
    </location>
</feature>
<dbReference type="InterPro" id="IPR013785">
    <property type="entry name" value="Aldolase_TIM"/>
</dbReference>
<gene>
    <name evidence="2" type="ORF">F7732_17710</name>
</gene>
<organism evidence="2 3">
    <name type="scientific">Bacillus mesophilum</name>
    <dbReference type="NCBI Taxonomy" id="1071718"/>
    <lineage>
        <taxon>Bacteria</taxon>
        <taxon>Bacillati</taxon>
        <taxon>Bacillota</taxon>
        <taxon>Bacilli</taxon>
        <taxon>Bacillales</taxon>
        <taxon>Bacillaceae</taxon>
        <taxon>Bacillus</taxon>
    </lineage>
</organism>
<feature type="transmembrane region" description="Helical" evidence="1">
    <location>
        <begin position="462"/>
        <end position="486"/>
    </location>
</feature>
<feature type="transmembrane region" description="Helical" evidence="1">
    <location>
        <begin position="398"/>
        <end position="419"/>
    </location>
</feature>
<keyword evidence="1" id="KW-0812">Transmembrane</keyword>
<dbReference type="Gene3D" id="3.20.20.70">
    <property type="entry name" value="Aldolase class I"/>
    <property type="match status" value="1"/>
</dbReference>
<feature type="transmembrane region" description="Helical" evidence="1">
    <location>
        <begin position="425"/>
        <end position="441"/>
    </location>
</feature>
<sequence>MPDWSYHTIFKPLLSRLPAQTGRAFIHNAMNTMVHLPFGSRFVEFLGHLKPSDSLKHPFFKYQLKSRVGLSGRIDPHLIGTSAFNQLGFGFLEIGPVSLHQDAAEEMPLFSEDRTSLYLPSQTYSIGLSQTITQLKKHRVDIPLLIRLRHPQGNEIEKQNELREMAYRLEEFAAAFVIEADGDRCNLEEISRMSATLPCPVIPAIKAEDISIIEWEHLTKHEIILIDTDHQVSTESLLADVQNLQHYTNIMVSGVIHEPDDAVKLYHAGCRFMMLSEGYVISGPGLPKRINEALADESKEDIPNGKQSGWIYYWLFGLCILIGGLIALLFSMSRVILPYDETFLGMTREQLLLVNPKIIQFMAHDRMTLAGTMISGGFLYMQLAKHAVRNNIHWARKAVMIAGTAGFLGILLFIGFGYFDWLHGLLWLILLPFFILGSKKTKEAKQSPSSKNRKNTAAWKTALWGQLCFVVLGFSFVIGGIVISVIGASNVFVNTDLTFICMTPEQLSKLNDQLIPVIAHDRAGFGSALFSVGLLVLMISLWGFHEGASWVWNTLLIGGIPAFAAGISTHFIIGYTTFIHLLPAYFALFLFVAGLLLSRKFLRK</sequence>
<keyword evidence="1" id="KW-0472">Membrane</keyword>
<feature type="transmembrane region" description="Helical" evidence="1">
    <location>
        <begin position="310"/>
        <end position="330"/>
    </location>
</feature>
<dbReference type="AlphaFoldDB" id="A0A7V7RJP0"/>
<reference evidence="2 3" key="1">
    <citation type="journal article" date="2014" name="Arch. Microbiol.">
        <title>Bacillus mesophilum sp. nov., strain IITR-54T, a novel 4-chlorobiphenyl dechlorinating bacterium.</title>
        <authorList>
            <person name="Manickam N."/>
            <person name="Singh N.K."/>
            <person name="Bajaj A."/>
            <person name="Kumar R.M."/>
            <person name="Kaur G."/>
            <person name="Kaur N."/>
            <person name="Bala M."/>
            <person name="Kumar A."/>
            <person name="Mayilraj S."/>
        </authorList>
    </citation>
    <scope>NUCLEOTIDE SEQUENCE [LARGE SCALE GENOMIC DNA]</scope>
    <source>
        <strain evidence="2 3">IITR-54</strain>
    </source>
</reference>
<comment type="caution">
    <text evidence="2">The sequence shown here is derived from an EMBL/GenBank/DDBJ whole genome shotgun (WGS) entry which is preliminary data.</text>
</comment>
<keyword evidence="1" id="KW-1133">Transmembrane helix</keyword>
<name>A0A7V7RJP0_9BACI</name>